<evidence type="ECO:0000256" key="1">
    <source>
        <dbReference type="SAM" id="Coils"/>
    </source>
</evidence>
<keyword evidence="1" id="KW-0175">Coiled coil</keyword>
<protein>
    <submittedName>
        <fullName evidence="2">Uncharacterized protein</fullName>
    </submittedName>
</protein>
<comment type="caution">
    <text evidence="2">The sequence shown here is derived from an EMBL/GenBank/DDBJ whole genome shotgun (WGS) entry which is preliminary data.</text>
</comment>
<reference evidence="2" key="1">
    <citation type="journal article" date="2023" name="Mol. Phylogenet. Evol.">
        <title>Genome-scale phylogeny and comparative genomics of the fungal order Sordariales.</title>
        <authorList>
            <person name="Hensen N."/>
            <person name="Bonometti L."/>
            <person name="Westerberg I."/>
            <person name="Brannstrom I.O."/>
            <person name="Guillou S."/>
            <person name="Cros-Aarteil S."/>
            <person name="Calhoun S."/>
            <person name="Haridas S."/>
            <person name="Kuo A."/>
            <person name="Mondo S."/>
            <person name="Pangilinan J."/>
            <person name="Riley R."/>
            <person name="LaButti K."/>
            <person name="Andreopoulos B."/>
            <person name="Lipzen A."/>
            <person name="Chen C."/>
            <person name="Yan M."/>
            <person name="Daum C."/>
            <person name="Ng V."/>
            <person name="Clum A."/>
            <person name="Steindorff A."/>
            <person name="Ohm R.A."/>
            <person name="Martin F."/>
            <person name="Silar P."/>
            <person name="Natvig D.O."/>
            <person name="Lalanne C."/>
            <person name="Gautier V."/>
            <person name="Ament-Velasquez S.L."/>
            <person name="Kruys A."/>
            <person name="Hutchinson M.I."/>
            <person name="Powell A.J."/>
            <person name="Barry K."/>
            <person name="Miller A.N."/>
            <person name="Grigoriev I.V."/>
            <person name="Debuchy R."/>
            <person name="Gladieux P."/>
            <person name="Hiltunen Thoren M."/>
            <person name="Johannesson H."/>
        </authorList>
    </citation>
    <scope>NUCLEOTIDE SEQUENCE</scope>
    <source>
        <strain evidence="2">PSN309</strain>
    </source>
</reference>
<organism evidence="2 3">
    <name type="scientific">Podospora australis</name>
    <dbReference type="NCBI Taxonomy" id="1536484"/>
    <lineage>
        <taxon>Eukaryota</taxon>
        <taxon>Fungi</taxon>
        <taxon>Dikarya</taxon>
        <taxon>Ascomycota</taxon>
        <taxon>Pezizomycotina</taxon>
        <taxon>Sordariomycetes</taxon>
        <taxon>Sordariomycetidae</taxon>
        <taxon>Sordariales</taxon>
        <taxon>Podosporaceae</taxon>
        <taxon>Podospora</taxon>
    </lineage>
</organism>
<feature type="coiled-coil region" evidence="1">
    <location>
        <begin position="149"/>
        <end position="178"/>
    </location>
</feature>
<name>A0AAN6WJC0_9PEZI</name>
<evidence type="ECO:0000313" key="3">
    <source>
        <dbReference type="Proteomes" id="UP001302126"/>
    </source>
</evidence>
<evidence type="ECO:0000313" key="2">
    <source>
        <dbReference type="EMBL" id="KAK4182891.1"/>
    </source>
</evidence>
<dbReference type="AlphaFoldDB" id="A0AAN6WJC0"/>
<accession>A0AAN6WJC0</accession>
<gene>
    <name evidence="2" type="ORF">QBC35DRAFT_536164</name>
</gene>
<reference evidence="2" key="2">
    <citation type="submission" date="2023-05" db="EMBL/GenBank/DDBJ databases">
        <authorList>
            <consortium name="Lawrence Berkeley National Laboratory"/>
            <person name="Steindorff A."/>
            <person name="Hensen N."/>
            <person name="Bonometti L."/>
            <person name="Westerberg I."/>
            <person name="Brannstrom I.O."/>
            <person name="Guillou S."/>
            <person name="Cros-Aarteil S."/>
            <person name="Calhoun S."/>
            <person name="Haridas S."/>
            <person name="Kuo A."/>
            <person name="Mondo S."/>
            <person name="Pangilinan J."/>
            <person name="Riley R."/>
            <person name="Labutti K."/>
            <person name="Andreopoulos B."/>
            <person name="Lipzen A."/>
            <person name="Chen C."/>
            <person name="Yanf M."/>
            <person name="Daum C."/>
            <person name="Ng V."/>
            <person name="Clum A."/>
            <person name="Ohm R."/>
            <person name="Martin F."/>
            <person name="Silar P."/>
            <person name="Natvig D."/>
            <person name="Lalanne C."/>
            <person name="Gautier V."/>
            <person name="Ament-Velasquez S.L."/>
            <person name="Kruys A."/>
            <person name="Hutchinson M.I."/>
            <person name="Powell A.J."/>
            <person name="Barry K."/>
            <person name="Miller A.N."/>
            <person name="Grigoriev I.V."/>
            <person name="Debuchy R."/>
            <person name="Gladieux P."/>
            <person name="Thoren M.H."/>
            <person name="Johannesson H."/>
        </authorList>
    </citation>
    <scope>NUCLEOTIDE SEQUENCE</scope>
    <source>
        <strain evidence="2">PSN309</strain>
    </source>
</reference>
<dbReference type="EMBL" id="MU864600">
    <property type="protein sequence ID" value="KAK4182891.1"/>
    <property type="molecule type" value="Genomic_DNA"/>
</dbReference>
<sequence length="180" mass="20416">MTPMPDGDVVRMLNEHLLYYFSTFMDEIVADQNLHTHIERVPDAYSGKENDEPDARPDKAFSIMQDDGTHAIFVVIEVKALPFTRAHCHLGRQVSARNFPVEISMRRRDRERFLGPGSLRGYISTDLIDLGGIYKQAEIEAQAGMERYKSQMKTKLKAAKLEHKQALAQAAAANLEKQQV</sequence>
<proteinExistence type="predicted"/>
<dbReference type="Proteomes" id="UP001302126">
    <property type="component" value="Unassembled WGS sequence"/>
</dbReference>
<keyword evidence="3" id="KW-1185">Reference proteome</keyword>